<keyword evidence="3" id="KW-1185">Reference proteome</keyword>
<dbReference type="PROSITE" id="PS50943">
    <property type="entry name" value="HTH_CROC1"/>
    <property type="match status" value="1"/>
</dbReference>
<accession>A0A846X4K9</accession>
<sequence length="139" mass="14796">MTFADKLNDLFESRPDPARGVPYTTAAVAQGVSAAGGRLSAPYLSQLRTGRKAKVSVDVVVGLAKWFNVPVDYFVEDEGYAQMIRESSGPALNAVSDSGAVEIAYRSAQLSPEARARVLALTEKLRAAEERGSATTDSD</sequence>
<proteinExistence type="predicted"/>
<name>A0A846X4K9_9ACTN</name>
<dbReference type="AlphaFoldDB" id="A0A846X4K9"/>
<feature type="domain" description="HTH cro/C1-type" evidence="1">
    <location>
        <begin position="39"/>
        <end position="74"/>
    </location>
</feature>
<dbReference type="Gene3D" id="1.10.260.40">
    <property type="entry name" value="lambda repressor-like DNA-binding domains"/>
    <property type="match status" value="1"/>
</dbReference>
<evidence type="ECO:0000313" key="3">
    <source>
        <dbReference type="Proteomes" id="UP000582646"/>
    </source>
</evidence>
<dbReference type="InterPro" id="IPR001387">
    <property type="entry name" value="Cro/C1-type_HTH"/>
</dbReference>
<dbReference type="EMBL" id="JAAXOQ010000018">
    <property type="protein sequence ID" value="NKY19505.1"/>
    <property type="molecule type" value="Genomic_DNA"/>
</dbReference>
<dbReference type="InterPro" id="IPR010982">
    <property type="entry name" value="Lambda_DNA-bd_dom_sf"/>
</dbReference>
<dbReference type="GO" id="GO:0003677">
    <property type="term" value="F:DNA binding"/>
    <property type="evidence" value="ECO:0007669"/>
    <property type="project" value="InterPro"/>
</dbReference>
<organism evidence="2 3">
    <name type="scientific">Tsukamurella spumae</name>
    <dbReference type="NCBI Taxonomy" id="44753"/>
    <lineage>
        <taxon>Bacteria</taxon>
        <taxon>Bacillati</taxon>
        <taxon>Actinomycetota</taxon>
        <taxon>Actinomycetes</taxon>
        <taxon>Mycobacteriales</taxon>
        <taxon>Tsukamurellaceae</taxon>
        <taxon>Tsukamurella</taxon>
    </lineage>
</organism>
<evidence type="ECO:0000259" key="1">
    <source>
        <dbReference type="PROSITE" id="PS50943"/>
    </source>
</evidence>
<comment type="caution">
    <text evidence="2">The sequence shown here is derived from an EMBL/GenBank/DDBJ whole genome shotgun (WGS) entry which is preliminary data.</text>
</comment>
<dbReference type="Proteomes" id="UP000582646">
    <property type="component" value="Unassembled WGS sequence"/>
</dbReference>
<reference evidence="2 3" key="1">
    <citation type="submission" date="2020-04" db="EMBL/GenBank/DDBJ databases">
        <title>MicrobeNet Type strains.</title>
        <authorList>
            <person name="Nicholson A.C."/>
        </authorList>
    </citation>
    <scope>NUCLEOTIDE SEQUENCE [LARGE SCALE GENOMIC DNA]</scope>
    <source>
        <strain evidence="2 3">DSM 44113</strain>
    </source>
</reference>
<dbReference type="SUPFAM" id="SSF47413">
    <property type="entry name" value="lambda repressor-like DNA-binding domains"/>
    <property type="match status" value="1"/>
</dbReference>
<protein>
    <submittedName>
        <fullName evidence="2">Helix-turn-helix transcriptional regulator</fullName>
    </submittedName>
</protein>
<evidence type="ECO:0000313" key="2">
    <source>
        <dbReference type="EMBL" id="NKY19505.1"/>
    </source>
</evidence>
<dbReference type="RefSeq" id="WP_168546500.1">
    <property type="nucleotide sequence ID" value="NZ_BAAAKS010000074.1"/>
</dbReference>
<gene>
    <name evidence="2" type="ORF">HF999_14150</name>
</gene>